<dbReference type="PANTHER" id="PTHR41967">
    <property type="entry name" value="FI19406P1-RELATED"/>
    <property type="match status" value="1"/>
</dbReference>
<dbReference type="InterPro" id="IPR031936">
    <property type="entry name" value="DUF4771"/>
</dbReference>
<evidence type="ECO:0000256" key="1">
    <source>
        <dbReference type="SAM" id="Coils"/>
    </source>
</evidence>
<gene>
    <name evidence="4" type="ORF">G5I_11682</name>
</gene>
<feature type="non-terminal residue" evidence="4">
    <location>
        <position position="1"/>
    </location>
</feature>
<dbReference type="InParanoid" id="F4X075"/>
<reference evidence="4" key="1">
    <citation type="submission" date="2011-02" db="EMBL/GenBank/DDBJ databases">
        <title>The genome of the leaf-cutting ant Acromyrmex echinatior suggests key adaptations to social evolution and fungus farming.</title>
        <authorList>
            <person name="Nygaard S."/>
            <person name="Zhang G."/>
        </authorList>
    </citation>
    <scope>NUCLEOTIDE SEQUENCE</scope>
</reference>
<dbReference type="PANTHER" id="PTHR41967:SF6">
    <property type="entry name" value="FI19406P1-RELATED"/>
    <property type="match status" value="1"/>
</dbReference>
<keyword evidence="1" id="KW-0175">Coiled coil</keyword>
<name>F4X075_ACREC</name>
<dbReference type="eggNOG" id="ENOG502SCTQ">
    <property type="taxonomic scope" value="Eukaryota"/>
</dbReference>
<evidence type="ECO:0000313" key="4">
    <source>
        <dbReference type="EMBL" id="EGI60140.1"/>
    </source>
</evidence>
<evidence type="ECO:0000259" key="3">
    <source>
        <dbReference type="Pfam" id="PF15995"/>
    </source>
</evidence>
<protein>
    <recommendedName>
        <fullName evidence="3">DUF4771 domain-containing protein</fullName>
    </recommendedName>
</protein>
<feature type="region of interest" description="Disordered" evidence="2">
    <location>
        <begin position="1063"/>
        <end position="1084"/>
    </location>
</feature>
<evidence type="ECO:0000313" key="5">
    <source>
        <dbReference type="Proteomes" id="UP000007755"/>
    </source>
</evidence>
<dbReference type="EMBL" id="GL888493">
    <property type="protein sequence ID" value="EGI60140.1"/>
    <property type="molecule type" value="Genomic_DNA"/>
</dbReference>
<feature type="domain" description="DUF4771" evidence="3">
    <location>
        <begin position="1105"/>
        <end position="1242"/>
    </location>
</feature>
<dbReference type="OrthoDB" id="6613664at2759"/>
<sequence>LERRKDICPYKEELFKRPDWAGYRNALQEWRKHYKLTAIPKIIPLNNKYGQVFIDNRSDVKNRRKDISTEHLKEIGTKELQKISSTMYDCQKGPPKPPGADIKSWLRKKDPHYMIAGVSTENDYPITYEIAGVANVTPINSDEKFFATLKLDDYTKKVFPSGRENLSISWQEWLQNADESYKQLEEKTDEIMKSVQAIMKSMLPAPFCDSCCSCRQTRKFEEQLQQSKALIDGEKNIHIIDSMQSSGENPTELPINQVPEDEIRTDIIQPIKNVPPCSCVHSIQQMANKDISLSISKENIPWTKEGLCPGMKYRPKEPGAYSCKMYPEDKFCRYPFVKEMTKMERKKIENQKEKEEEAKEKTKFIEAIKEKGDKFISNPDYPAYNNPSDILETAPPAKIIKTDYETTSKLTSSEGPTTSLPLNVQEKQNDIFSKKIKNDILTKKINTKTSLKSPKNVQKGMNKRKKEIQNIKNEKTEPIPLKKIIFNKKDTKLLNTISGSTISKTEKKQQTKSSLHNPIKQSNKISKLTKHDFVKKNREKNIVNETKKIENKQEMARLKNMFKSSGTLGYIQPAVLSEELLAISQRIPEKKTEKIDDEEETRGTKKEPCCWRTKSEQELPAKKTVAYLCEPDYPLETMAVRPGGQLCQCRVTYNISGLVERKTIRKKLNEEDRIIDGILYVTPPISPRRSDEYIPEYDLFKSPYDMCVSEAVDNRLKLLEKYSGPKSLIEKLRKKPKSCNCCNDVVIKEDYLIDQKKDFEETRKKFMESKSPEERWKTALKDTALTDYFTRRDNTSGPCWTTCKKIARSYRPCRLKVVKPVCECKYERKIVERNEERMEWKTRQQRLKNLKKQSFVHIVGISRPVIEDKIIIPDVKKIPREDEKDDVEYCISDVTEDVFMSPPQKIIDGLKMSSPFQTPSSSVEDILRTTVLRHLSPTNIPSCPLSRKDAVLKEEMEHTKKEDEALKIIYKYKDKQDTSYLMIHNYQDELIKKVDKRILNKENHINIKKKTSKEIEGLQSLNKKTDSKIEHRRGVPYKETTGKIIHKNKYSKEIINEIDQQNVSHKQIEKTEEKIDDKSHRMSGGGDKKYKKFDQLIAIMKVELKKMAAEGYIFAKLPKCYLMPQLQDWVMYRQGVVFSETDKKNLMRETRIMWDVTSRKMVMEFEKPSLHMTRHQLKRLTFDQAERLKKKIEKIKEIFYSEVRKARVSYTRMLWSTMKHGKFPSASFKRTFFTYMAGKEADGHVYKPWLPCEIHKQGLNFSCL</sequence>
<accession>F4X075</accession>
<feature type="compositionally biased region" description="Basic and acidic residues" evidence="2">
    <location>
        <begin position="1066"/>
        <end position="1084"/>
    </location>
</feature>
<keyword evidence="5" id="KW-1185">Reference proteome</keyword>
<dbReference type="AlphaFoldDB" id="F4X075"/>
<proteinExistence type="predicted"/>
<evidence type="ECO:0000256" key="2">
    <source>
        <dbReference type="SAM" id="MobiDB-lite"/>
    </source>
</evidence>
<dbReference type="Pfam" id="PF15995">
    <property type="entry name" value="DUF4771"/>
    <property type="match status" value="1"/>
</dbReference>
<organism evidence="5">
    <name type="scientific">Acromyrmex echinatior</name>
    <name type="common">Panamanian leafcutter ant</name>
    <name type="synonym">Acromyrmex octospinosus echinatior</name>
    <dbReference type="NCBI Taxonomy" id="103372"/>
    <lineage>
        <taxon>Eukaryota</taxon>
        <taxon>Metazoa</taxon>
        <taxon>Ecdysozoa</taxon>
        <taxon>Arthropoda</taxon>
        <taxon>Hexapoda</taxon>
        <taxon>Insecta</taxon>
        <taxon>Pterygota</taxon>
        <taxon>Neoptera</taxon>
        <taxon>Endopterygota</taxon>
        <taxon>Hymenoptera</taxon>
        <taxon>Apocrita</taxon>
        <taxon>Aculeata</taxon>
        <taxon>Formicoidea</taxon>
        <taxon>Formicidae</taxon>
        <taxon>Myrmicinae</taxon>
        <taxon>Acromyrmex</taxon>
    </lineage>
</organism>
<dbReference type="Proteomes" id="UP000007755">
    <property type="component" value="Unassembled WGS sequence"/>
</dbReference>
<feature type="coiled-coil region" evidence="1">
    <location>
        <begin position="338"/>
        <end position="368"/>
    </location>
</feature>